<name>A0ACC4CXG6_POPAL</name>
<protein>
    <submittedName>
        <fullName evidence="1">Uncharacterized protein</fullName>
    </submittedName>
</protein>
<accession>A0ACC4CXG6</accession>
<organism evidence="1 2">
    <name type="scientific">Populus alba</name>
    <name type="common">White poplar</name>
    <dbReference type="NCBI Taxonomy" id="43335"/>
    <lineage>
        <taxon>Eukaryota</taxon>
        <taxon>Viridiplantae</taxon>
        <taxon>Streptophyta</taxon>
        <taxon>Embryophyta</taxon>
        <taxon>Tracheophyta</taxon>
        <taxon>Spermatophyta</taxon>
        <taxon>Magnoliopsida</taxon>
        <taxon>eudicotyledons</taxon>
        <taxon>Gunneridae</taxon>
        <taxon>Pentapetalae</taxon>
        <taxon>rosids</taxon>
        <taxon>fabids</taxon>
        <taxon>Malpighiales</taxon>
        <taxon>Salicaceae</taxon>
        <taxon>Saliceae</taxon>
        <taxon>Populus</taxon>
    </lineage>
</organism>
<evidence type="ECO:0000313" key="2">
    <source>
        <dbReference type="Proteomes" id="UP000309997"/>
    </source>
</evidence>
<reference evidence="1 2" key="1">
    <citation type="journal article" date="2024" name="Plant Biotechnol. J.">
        <title>Genome and CRISPR/Cas9 system of a widespread forest tree (Populus alba) in the world.</title>
        <authorList>
            <person name="Liu Y.J."/>
            <person name="Jiang P.F."/>
            <person name="Han X.M."/>
            <person name="Li X.Y."/>
            <person name="Wang H.M."/>
            <person name="Wang Y.J."/>
            <person name="Wang X.X."/>
            <person name="Zeng Q.Y."/>
        </authorList>
    </citation>
    <scope>NUCLEOTIDE SEQUENCE [LARGE SCALE GENOMIC DNA]</scope>
    <source>
        <strain evidence="2">cv. PAL-ZL1</strain>
    </source>
</reference>
<sequence length="131" mass="14749">MQIKKPKSDGLVNETEGLFLSEMEGPKLWQQDHNSKLYPKNRDELAGINRDQGTRRGPSLVGTIALNEVVQETKPEVEERYQLQANDVIIIGKENGKSVVMFPTNLDVAMSRSGMVDDFVCNVRDMDFIGH</sequence>
<dbReference type="EMBL" id="RCHU02000001">
    <property type="protein sequence ID" value="KAL3609823.1"/>
    <property type="molecule type" value="Genomic_DNA"/>
</dbReference>
<keyword evidence="2" id="KW-1185">Reference proteome</keyword>
<gene>
    <name evidence="1" type="ORF">D5086_000843</name>
</gene>
<proteinExistence type="predicted"/>
<comment type="caution">
    <text evidence="1">The sequence shown here is derived from an EMBL/GenBank/DDBJ whole genome shotgun (WGS) entry which is preliminary data.</text>
</comment>
<dbReference type="Proteomes" id="UP000309997">
    <property type="component" value="Unassembled WGS sequence"/>
</dbReference>
<evidence type="ECO:0000313" key="1">
    <source>
        <dbReference type="EMBL" id="KAL3609823.1"/>
    </source>
</evidence>